<dbReference type="EMBL" id="CP017715">
    <property type="protein sequence ID" value="AOY89466.1"/>
    <property type="molecule type" value="Genomic_DNA"/>
</dbReference>
<evidence type="ECO:0000259" key="1">
    <source>
        <dbReference type="Pfam" id="PF07693"/>
    </source>
</evidence>
<dbReference type="SUPFAM" id="SSF52540">
    <property type="entry name" value="P-loop containing nucleoside triphosphate hydrolases"/>
    <property type="match status" value="1"/>
</dbReference>
<protein>
    <recommendedName>
        <fullName evidence="1">KAP NTPase domain-containing protein</fullName>
    </recommendedName>
</protein>
<evidence type="ECO:0000313" key="2">
    <source>
        <dbReference type="EMBL" id="AOY89466.1"/>
    </source>
</evidence>
<dbReference type="InterPro" id="IPR011646">
    <property type="entry name" value="KAP_P-loop"/>
</dbReference>
<dbReference type="Proteomes" id="UP000177445">
    <property type="component" value="Chromosome"/>
</dbReference>
<organism evidence="2 3">
    <name type="scientific">Marinobacter salinus</name>
    <dbReference type="NCBI Taxonomy" id="1874317"/>
    <lineage>
        <taxon>Bacteria</taxon>
        <taxon>Pseudomonadati</taxon>
        <taxon>Pseudomonadota</taxon>
        <taxon>Gammaproteobacteria</taxon>
        <taxon>Pseudomonadales</taxon>
        <taxon>Marinobacteraceae</taxon>
        <taxon>Marinobacter</taxon>
    </lineage>
</organism>
<feature type="domain" description="KAP NTPase" evidence="1">
    <location>
        <begin position="24"/>
        <end position="337"/>
    </location>
</feature>
<gene>
    <name evidence="2" type="ORF">BKP64_15540</name>
</gene>
<dbReference type="Gene3D" id="3.40.50.300">
    <property type="entry name" value="P-loop containing nucleotide triphosphate hydrolases"/>
    <property type="match status" value="1"/>
</dbReference>
<dbReference type="Pfam" id="PF07693">
    <property type="entry name" value="KAP_NTPase"/>
    <property type="match status" value="1"/>
</dbReference>
<evidence type="ECO:0000313" key="3">
    <source>
        <dbReference type="Proteomes" id="UP000177445"/>
    </source>
</evidence>
<keyword evidence="3" id="KW-1185">Reference proteome</keyword>
<name>A0A1D9GP96_9GAMM</name>
<dbReference type="OrthoDB" id="88903at2"/>
<dbReference type="InterPro" id="IPR027417">
    <property type="entry name" value="P-loop_NTPase"/>
</dbReference>
<dbReference type="KEGG" id="msq:BKP64_15540"/>
<accession>A0A1D9GP96</accession>
<reference evidence="2 3" key="1">
    <citation type="submission" date="2016-10" db="EMBL/GenBank/DDBJ databases">
        <title>Marinobacter salinus sp. nov., a moderately halophilic bacterium isolated from a tidal flat environment.</title>
        <authorList>
            <person name="Park S.-J."/>
        </authorList>
    </citation>
    <scope>NUCLEOTIDE SEQUENCE [LARGE SCALE GENOMIC DNA]</scope>
    <source>
        <strain evidence="2 3">Hb8</strain>
    </source>
</reference>
<proteinExistence type="predicted"/>
<sequence length="453" mass="51424">MNIVTPPILVGEDEAFEQDVLGRSNFGQSLLNLVSQSSDELVISLDGKWGEGKTTFVKMWQGMLNQAEIPSIYIDAFANDYIDDAFIAVASAITTYIEENSVNPDAEKSKEFSEKAKHVGVQLLSWTAKVGIKAATLGAIKDSDIEELRDIQSDVAKGLSTVVGDFVGERLASHKQDVELLQSFKSLLSEMPSLLSPEGDKPLVIIIDELDRCKPTYAVELIEKVKHLFSVKNVVFVLVMHKKQLEEAVKCVYGANIDAHTYLQKFINIETTIPKKIGDRHDSDIKQYNKRLFALHEIETWGDGRNLVDSLDVLAIHFNLSLRQLERVYTNLAVFYASSSENQLRLVPVISFLAVIKVVDPSVYEALLHQKITYEELCQKTGLSEHDQEDRNLRRLQFLTLWLKFSLITDEQFEQLDENDRIRAFGQSLWQYSVERERLMPIFIQKLSMFTVS</sequence>
<dbReference type="AlphaFoldDB" id="A0A1D9GP96"/>
<dbReference type="RefSeq" id="WP_070972139.1">
    <property type="nucleotide sequence ID" value="NZ_CP017715.1"/>
</dbReference>